<accession>A0A918E9U0</accession>
<reference evidence="1" key="2">
    <citation type="submission" date="2020-09" db="EMBL/GenBank/DDBJ databases">
        <authorList>
            <person name="Sun Q."/>
            <person name="Zhou Y."/>
        </authorList>
    </citation>
    <scope>NUCLEOTIDE SEQUENCE</scope>
    <source>
        <strain evidence="1">CGMCC 4.7430</strain>
    </source>
</reference>
<reference evidence="1" key="1">
    <citation type="journal article" date="2014" name="Int. J. Syst. Evol. Microbiol.">
        <title>Complete genome sequence of Corynebacterium casei LMG S-19264T (=DSM 44701T), isolated from a smear-ripened cheese.</title>
        <authorList>
            <consortium name="US DOE Joint Genome Institute (JGI-PGF)"/>
            <person name="Walter F."/>
            <person name="Albersmeier A."/>
            <person name="Kalinowski J."/>
            <person name="Ruckert C."/>
        </authorList>
    </citation>
    <scope>NUCLEOTIDE SEQUENCE</scope>
    <source>
        <strain evidence="1">CGMCC 4.7430</strain>
    </source>
</reference>
<dbReference type="AlphaFoldDB" id="A0A918E9U0"/>
<dbReference type="RefSeq" id="WP_189142901.1">
    <property type="nucleotide sequence ID" value="NZ_BMNK01000015.1"/>
</dbReference>
<organism evidence="1 2">
    <name type="scientific">Nonomuraea glycinis</name>
    <dbReference type="NCBI Taxonomy" id="2047744"/>
    <lineage>
        <taxon>Bacteria</taxon>
        <taxon>Bacillati</taxon>
        <taxon>Actinomycetota</taxon>
        <taxon>Actinomycetes</taxon>
        <taxon>Streptosporangiales</taxon>
        <taxon>Streptosporangiaceae</taxon>
        <taxon>Nonomuraea</taxon>
    </lineage>
</organism>
<keyword evidence="2" id="KW-1185">Reference proteome</keyword>
<proteinExistence type="predicted"/>
<evidence type="ECO:0000313" key="2">
    <source>
        <dbReference type="Proteomes" id="UP000660745"/>
    </source>
</evidence>
<dbReference type="Proteomes" id="UP000660745">
    <property type="component" value="Unassembled WGS sequence"/>
</dbReference>
<evidence type="ECO:0000313" key="1">
    <source>
        <dbReference type="EMBL" id="GGP14105.1"/>
    </source>
</evidence>
<gene>
    <name evidence="1" type="ORF">GCM10012278_68560</name>
</gene>
<comment type="caution">
    <text evidence="1">The sequence shown here is derived from an EMBL/GenBank/DDBJ whole genome shotgun (WGS) entry which is preliminary data.</text>
</comment>
<protein>
    <submittedName>
        <fullName evidence="1">Uncharacterized protein</fullName>
    </submittedName>
</protein>
<name>A0A918E9U0_9ACTN</name>
<sequence length="369" mass="39934">MRPLAHLADPDDAIAFPAFYALTAPAIRAIARGPLHRARHVGAACHAPVGPGGCAECEATVDDLILNSFARLRGPLPTTRSGEPVRELALVREHLISPQAAYEDTAALAHVLRGPAAEGEESWLRAARAQLIHYPLSHLEERIRRDDAVRRGAAARPDRDLRQAVWATPLRTDPATLDMLIFAVFRARRGASRRDIPADLCERHGLSPYEARRQMDAALLRLRILNPAFYTANLDVEPFTGIPWAAGYAHSAHGLEREAAQETLRQLTTPGRTCRRAYEAVIAGICAAGHGDCADPVGLAMASMDLARPSARRLVRTLVSLVAAAGPDWSEARCSIDSIVATRVHREHVLILTGLGPDEAALAQVAVRS</sequence>
<dbReference type="EMBL" id="BMNK01000015">
    <property type="protein sequence ID" value="GGP14105.1"/>
    <property type="molecule type" value="Genomic_DNA"/>
</dbReference>